<feature type="region of interest" description="Disordered" evidence="1">
    <location>
        <begin position="22"/>
        <end position="70"/>
    </location>
</feature>
<keyword evidence="3" id="KW-1185">Reference proteome</keyword>
<accession>A0A6A0ATQ5</accession>
<evidence type="ECO:0000313" key="3">
    <source>
        <dbReference type="Proteomes" id="UP000484988"/>
    </source>
</evidence>
<dbReference type="Proteomes" id="UP000484988">
    <property type="component" value="Unassembled WGS sequence"/>
</dbReference>
<dbReference type="AlphaFoldDB" id="A0A6A0ATQ5"/>
<reference evidence="2 3" key="1">
    <citation type="submission" date="2020-02" db="EMBL/GenBank/DDBJ databases">
        <title>Whole Genome Shotgun Sequence of Streptomyces sp. strain CWH03.</title>
        <authorList>
            <person name="Dohra H."/>
            <person name="Kodani S."/>
            <person name="Yamamura H."/>
        </authorList>
    </citation>
    <scope>NUCLEOTIDE SEQUENCE [LARGE SCALE GENOMIC DNA]</scope>
    <source>
        <strain evidence="2 3">CWH03</strain>
    </source>
</reference>
<evidence type="ECO:0000313" key="2">
    <source>
        <dbReference type="EMBL" id="GFH36280.1"/>
    </source>
</evidence>
<proteinExistence type="predicted"/>
<dbReference type="EMBL" id="BLLG01000005">
    <property type="protein sequence ID" value="GFH36280.1"/>
    <property type="molecule type" value="Genomic_DNA"/>
</dbReference>
<comment type="caution">
    <text evidence="2">The sequence shown here is derived from an EMBL/GenBank/DDBJ whole genome shotgun (WGS) entry which is preliminary data.</text>
</comment>
<gene>
    <name evidence="2" type="ORF">SCWH03_25060</name>
</gene>
<evidence type="ECO:0000256" key="1">
    <source>
        <dbReference type="SAM" id="MobiDB-lite"/>
    </source>
</evidence>
<organism evidence="2 3">
    <name type="scientific">Streptomyces pacificus</name>
    <dbReference type="NCBI Taxonomy" id="2705029"/>
    <lineage>
        <taxon>Bacteria</taxon>
        <taxon>Bacillati</taxon>
        <taxon>Actinomycetota</taxon>
        <taxon>Actinomycetes</taxon>
        <taxon>Kitasatosporales</taxon>
        <taxon>Streptomycetaceae</taxon>
        <taxon>Streptomyces</taxon>
    </lineage>
</organism>
<protein>
    <submittedName>
        <fullName evidence="2">Uncharacterized protein</fullName>
    </submittedName>
</protein>
<sequence length="98" mass="10373">MERGGKQDRHLTEGGADLATDMITKSGGRAASAPGKQLGAAKAGRFLSAAGTTRTVPGESGRPPGEWRRHPLTQMSCLSLATTCTRSFCWSITRLIDL</sequence>
<name>A0A6A0ATQ5_9ACTN</name>